<protein>
    <submittedName>
        <fullName evidence="1">Uncharacterized protein</fullName>
    </submittedName>
</protein>
<reference evidence="1" key="1">
    <citation type="submission" date="2019-08" db="EMBL/GenBank/DDBJ databases">
        <authorList>
            <person name="Kucharzyk K."/>
            <person name="Murdoch R.W."/>
            <person name="Higgins S."/>
            <person name="Loffler F."/>
        </authorList>
    </citation>
    <scope>NUCLEOTIDE SEQUENCE</scope>
</reference>
<dbReference type="InterPro" id="IPR023214">
    <property type="entry name" value="HAD_sf"/>
</dbReference>
<evidence type="ECO:0000313" key="1">
    <source>
        <dbReference type="EMBL" id="MPM08410.1"/>
    </source>
</evidence>
<gene>
    <name evidence="1" type="ORF">SDC9_54722</name>
</gene>
<sequence length="194" mass="22785">MKKLIILLDLDDVLNDQNNLWVQHLNSRFGFCVKYDDISEWNMSKFFPSLNAKELYEPVLSDQLIHKMTAPPEAKRITNEWNRRGHKIVVTTATSTKNIDSKVDWLYGNYEWFSYEQLILTHRKQLVMGDVLVDDGVHNLIPDVHTRIEPVYTKLCFDRPWNRSFDCEANGIARVHSFSEIDEVIRKLEMASQN</sequence>
<name>A0A644WWX7_9ZZZZ</name>
<comment type="caution">
    <text evidence="1">The sequence shown here is derived from an EMBL/GenBank/DDBJ whole genome shotgun (WGS) entry which is preliminary data.</text>
</comment>
<accession>A0A644WWX7</accession>
<dbReference type="Pfam" id="PF06941">
    <property type="entry name" value="NT5C"/>
    <property type="match status" value="1"/>
</dbReference>
<dbReference type="AlphaFoldDB" id="A0A644WWX7"/>
<proteinExistence type="predicted"/>
<dbReference type="InterPro" id="IPR010708">
    <property type="entry name" value="5'(3')-deoxyribonucleotidase"/>
</dbReference>
<organism evidence="1">
    <name type="scientific">bioreactor metagenome</name>
    <dbReference type="NCBI Taxonomy" id="1076179"/>
    <lineage>
        <taxon>unclassified sequences</taxon>
        <taxon>metagenomes</taxon>
        <taxon>ecological metagenomes</taxon>
    </lineage>
</organism>
<dbReference type="Gene3D" id="3.40.50.1000">
    <property type="entry name" value="HAD superfamily/HAD-like"/>
    <property type="match status" value="1"/>
</dbReference>
<dbReference type="SUPFAM" id="SSF56784">
    <property type="entry name" value="HAD-like"/>
    <property type="match status" value="1"/>
</dbReference>
<dbReference type="EMBL" id="VSSQ01001446">
    <property type="protein sequence ID" value="MPM08410.1"/>
    <property type="molecule type" value="Genomic_DNA"/>
</dbReference>
<dbReference type="GO" id="GO:0008253">
    <property type="term" value="F:5'-nucleotidase activity"/>
    <property type="evidence" value="ECO:0007669"/>
    <property type="project" value="InterPro"/>
</dbReference>
<dbReference type="InterPro" id="IPR036412">
    <property type="entry name" value="HAD-like_sf"/>
</dbReference>
<dbReference type="GO" id="GO:0009264">
    <property type="term" value="P:deoxyribonucleotide catabolic process"/>
    <property type="evidence" value="ECO:0007669"/>
    <property type="project" value="InterPro"/>
</dbReference>